<organism evidence="3 5">
    <name type="scientific">Labeo rohita</name>
    <name type="common">Indian major carp</name>
    <name type="synonym">Cyprinus rohita</name>
    <dbReference type="NCBI Taxonomy" id="84645"/>
    <lineage>
        <taxon>Eukaryota</taxon>
        <taxon>Metazoa</taxon>
        <taxon>Chordata</taxon>
        <taxon>Craniata</taxon>
        <taxon>Vertebrata</taxon>
        <taxon>Euteleostomi</taxon>
        <taxon>Actinopterygii</taxon>
        <taxon>Neopterygii</taxon>
        <taxon>Teleostei</taxon>
        <taxon>Ostariophysi</taxon>
        <taxon>Cypriniformes</taxon>
        <taxon>Cyprinidae</taxon>
        <taxon>Labeoninae</taxon>
        <taxon>Labeonini</taxon>
        <taxon>Labeo</taxon>
    </lineage>
</organism>
<gene>
    <name evidence="4" type="ORF">ROHU_015143</name>
    <name evidence="3" type="ORF">ROHU_020663</name>
</gene>
<sequence length="248" mass="27621">MLLPDSPPGQAGRGKIPLVGQSPRRSLYRTLSDESLCSSHRRTLSLASSRSSMLDQAVPNDILFSSTLAYHSTLPPRMGLNHATNQLKNELWFSDSSLAEKAKLADTGMMPLPDPSSGLDWSHLVDAARAFEDQTATSLSSLTEEEQTKQVLELSEALNRRVACVNASTLPAGEGSPTRLTGKVNQLELILRQLQYDLRKEQEDKAMLQEQVQHLRQDNLRLHEESQTAAAQLRRFTELFLNTMDKKP</sequence>
<evidence type="ECO:0000259" key="2">
    <source>
        <dbReference type="Pfam" id="PF11881"/>
    </source>
</evidence>
<dbReference type="Proteomes" id="UP000290572">
    <property type="component" value="Unassembled WGS sequence"/>
</dbReference>
<evidence type="ECO:0000256" key="1">
    <source>
        <dbReference type="SAM" id="Coils"/>
    </source>
</evidence>
<dbReference type="Pfam" id="PF11881">
    <property type="entry name" value="SPAR_C"/>
    <property type="match status" value="1"/>
</dbReference>
<evidence type="ECO:0000313" key="5">
    <source>
        <dbReference type="Proteomes" id="UP000290572"/>
    </source>
</evidence>
<proteinExistence type="predicted"/>
<comment type="caution">
    <text evidence="3">The sequence shown here is derived from an EMBL/GenBank/DDBJ whole genome shotgun (WGS) entry which is preliminary data.</text>
</comment>
<dbReference type="EMBL" id="QBIY01011215">
    <property type="protein sequence ID" value="RXN34011.1"/>
    <property type="molecule type" value="Genomic_DNA"/>
</dbReference>
<protein>
    <submittedName>
        <fullName evidence="3">Signal-induced proliferation-associated 1 2</fullName>
    </submittedName>
</protein>
<evidence type="ECO:0000313" key="4">
    <source>
        <dbReference type="EMBL" id="RXN34011.1"/>
    </source>
</evidence>
<dbReference type="STRING" id="84645.A0A498N2X7"/>
<accession>A0A498N2X7</accession>
<reference evidence="3 5" key="1">
    <citation type="submission" date="2018-03" db="EMBL/GenBank/DDBJ databases">
        <title>Draft genome sequence of Rohu Carp (Labeo rohita).</title>
        <authorList>
            <person name="Das P."/>
            <person name="Kushwaha B."/>
            <person name="Joshi C.G."/>
            <person name="Kumar D."/>
            <person name="Nagpure N.S."/>
            <person name="Sahoo L."/>
            <person name="Das S.P."/>
            <person name="Bit A."/>
            <person name="Patnaik S."/>
            <person name="Meher P.K."/>
            <person name="Jayasankar P."/>
            <person name="Koringa P.G."/>
            <person name="Patel N.V."/>
            <person name="Hinsu A.T."/>
            <person name="Kumar R."/>
            <person name="Pandey M."/>
            <person name="Agarwal S."/>
            <person name="Srivastava S."/>
            <person name="Singh M."/>
            <person name="Iquebal M.A."/>
            <person name="Jaiswal S."/>
            <person name="Angadi U.B."/>
            <person name="Kumar N."/>
            <person name="Raza M."/>
            <person name="Shah T.M."/>
            <person name="Rai A."/>
            <person name="Jena J.K."/>
        </authorList>
    </citation>
    <scope>NUCLEOTIDE SEQUENCE [LARGE SCALE GENOMIC DNA]</scope>
    <source>
        <strain evidence="3">DASCIFA01</strain>
        <tissue evidence="3">Testis</tissue>
    </source>
</reference>
<keyword evidence="5" id="KW-1185">Reference proteome</keyword>
<dbReference type="EMBL" id="QBIY01012234">
    <property type="protein sequence ID" value="RXN26523.1"/>
    <property type="molecule type" value="Genomic_DNA"/>
</dbReference>
<name>A0A498N2X7_LABRO</name>
<evidence type="ECO:0000313" key="3">
    <source>
        <dbReference type="EMBL" id="RXN26523.1"/>
    </source>
</evidence>
<dbReference type="AlphaFoldDB" id="A0A498N2X7"/>
<feature type="coiled-coil region" evidence="1">
    <location>
        <begin position="184"/>
        <end position="225"/>
    </location>
</feature>
<keyword evidence="1" id="KW-0175">Coiled coil</keyword>
<dbReference type="InterPro" id="IPR021818">
    <property type="entry name" value="SIPA1L_C"/>
</dbReference>
<feature type="domain" description="Signal-induced proliferation-associated 1-like protein C-terminal" evidence="2">
    <location>
        <begin position="3"/>
        <end position="192"/>
    </location>
</feature>